<name>A0A0F9LFE0_9ZZZZ</name>
<sequence>QRYYDELKNILPPEFTTLQFSEILGPSLKLPKGKEAEIIAVKEANAELFSLYQQRGKEEIRAKEEIEERIKKGELFPDEGREELVEIEERLLEIIKKVSEEKLNELDIRKEMIKLIEKDEILSLIAAKSETEKAKLLSVILEIYKKINQTKKEDQDITDVKDRATQKEFDDLDRKFKYQKLVSSGVEKDILSQVKIRDLIKLINVEVLKQNENQEHKVNVLDIQEISNQERLYEIAKHIGTAKKYVFDLYKEINETEKQNIELIEKYSKTLKDSFEGGFADFLKGEQNIGDVFTGMSKTFGDNAAEAMSEAIGDVVFDNIDLGGQFGGIMATMRNLFRRDGNKQKGAFDYHYNKMIKFADYHTNRLYGVMGGGGPGGGGGLGQVFSYGASQGYEVGGAWPNGGTTGRGGNFLTRKRGGLGGLSLGTVGGMVGSSALAYGAAGGGGAGAMGAVGSAALGVGMLGGFSQALLAGGFMNAGAAGMMGSGIGLGTAGGGIMGGIGGVLAAIPVWGWLALGAGLLVGSMLMKKDPEFRREEMRDQTSQIASRIDVTNNHLEWVNRNLVALRQELTYIMPQSFYFSQRDESEEFGVGAQRGAQ</sequence>
<reference evidence="2" key="1">
    <citation type="journal article" date="2015" name="Nature">
        <title>Complex archaea that bridge the gap between prokaryotes and eukaryotes.</title>
        <authorList>
            <person name="Spang A."/>
            <person name="Saw J.H."/>
            <person name="Jorgensen S.L."/>
            <person name="Zaremba-Niedzwiedzka K."/>
            <person name="Martijn J."/>
            <person name="Lind A.E."/>
            <person name="van Eijk R."/>
            <person name="Schleper C."/>
            <person name="Guy L."/>
            <person name="Ettema T.J."/>
        </authorList>
    </citation>
    <scope>NUCLEOTIDE SEQUENCE</scope>
</reference>
<gene>
    <name evidence="2" type="ORF">LCGC14_1205970</name>
</gene>
<keyword evidence="1" id="KW-0812">Transmembrane</keyword>
<feature type="transmembrane region" description="Helical" evidence="1">
    <location>
        <begin position="419"/>
        <end position="440"/>
    </location>
</feature>
<dbReference type="EMBL" id="LAZR01006233">
    <property type="protein sequence ID" value="KKM93674.1"/>
    <property type="molecule type" value="Genomic_DNA"/>
</dbReference>
<feature type="transmembrane region" description="Helical" evidence="1">
    <location>
        <begin position="446"/>
        <end position="465"/>
    </location>
</feature>
<organism evidence="2">
    <name type="scientific">marine sediment metagenome</name>
    <dbReference type="NCBI Taxonomy" id="412755"/>
    <lineage>
        <taxon>unclassified sequences</taxon>
        <taxon>metagenomes</taxon>
        <taxon>ecological metagenomes</taxon>
    </lineage>
</organism>
<feature type="transmembrane region" description="Helical" evidence="1">
    <location>
        <begin position="477"/>
        <end position="497"/>
    </location>
</feature>
<protein>
    <submittedName>
        <fullName evidence="2">Uncharacterized protein</fullName>
    </submittedName>
</protein>
<keyword evidence="1" id="KW-0472">Membrane</keyword>
<evidence type="ECO:0000256" key="1">
    <source>
        <dbReference type="SAM" id="Phobius"/>
    </source>
</evidence>
<keyword evidence="1" id="KW-1133">Transmembrane helix</keyword>
<proteinExistence type="predicted"/>
<accession>A0A0F9LFE0</accession>
<evidence type="ECO:0000313" key="2">
    <source>
        <dbReference type="EMBL" id="KKM93674.1"/>
    </source>
</evidence>
<dbReference type="AlphaFoldDB" id="A0A0F9LFE0"/>
<feature type="non-terminal residue" evidence="2">
    <location>
        <position position="1"/>
    </location>
</feature>
<comment type="caution">
    <text evidence="2">The sequence shown here is derived from an EMBL/GenBank/DDBJ whole genome shotgun (WGS) entry which is preliminary data.</text>
</comment>
<feature type="transmembrane region" description="Helical" evidence="1">
    <location>
        <begin position="503"/>
        <end position="525"/>
    </location>
</feature>